<evidence type="ECO:0000313" key="2">
    <source>
        <dbReference type="EMBL" id="ADV43500.1"/>
    </source>
</evidence>
<dbReference type="KEGG" id="bhl:Bache_1495"/>
<keyword evidence="3" id="KW-1185">Reference proteome</keyword>
<accession>E6SVN9</accession>
<keyword evidence="1" id="KW-1133">Transmembrane helix</keyword>
<keyword evidence="1" id="KW-0812">Transmembrane</keyword>
<name>E6SVN9_BACT6</name>
<reference evidence="2 3" key="2">
    <citation type="journal article" date="2011" name="Stand. Genomic Sci.">
        <title>Complete genome sequence of Bacteroides helcogenes type strain (P 36-108).</title>
        <authorList>
            <person name="Pati A."/>
            <person name="Gronow S."/>
            <person name="Zeytun A."/>
            <person name="Lapidus A."/>
            <person name="Nolan M."/>
            <person name="Hammon N."/>
            <person name="Deshpande S."/>
            <person name="Cheng J.F."/>
            <person name="Tapia R."/>
            <person name="Han C."/>
            <person name="Goodwin L."/>
            <person name="Pitluck S."/>
            <person name="Liolios K."/>
            <person name="Pagani I."/>
            <person name="Ivanova N."/>
            <person name="Mavromatis K."/>
            <person name="Chen A."/>
            <person name="Palaniappan K."/>
            <person name="Land M."/>
            <person name="Hauser L."/>
            <person name="Chang Y.J."/>
            <person name="Jeffries C.D."/>
            <person name="Detter J.C."/>
            <person name="Brambilla E."/>
            <person name="Rohde M."/>
            <person name="Goker M."/>
            <person name="Woyke T."/>
            <person name="Bristow J."/>
            <person name="Eisen J.A."/>
            <person name="Markowitz V."/>
            <person name="Hugenholtz P."/>
            <person name="Kyrpides N.C."/>
            <person name="Klenk H.P."/>
            <person name="Lucas S."/>
        </authorList>
    </citation>
    <scope>NUCLEOTIDE SEQUENCE [LARGE SCALE GENOMIC DNA]</scope>
    <source>
        <strain evidence="3">ATCC 35417 / DSM 20613 / JCM 6297 / CCUG 15421 / P 36-108</strain>
    </source>
</reference>
<dbReference type="HOGENOM" id="CLU_2393770_0_0_10"/>
<evidence type="ECO:0000256" key="1">
    <source>
        <dbReference type="SAM" id="Phobius"/>
    </source>
</evidence>
<evidence type="ECO:0000313" key="3">
    <source>
        <dbReference type="Proteomes" id="UP000008630"/>
    </source>
</evidence>
<organism evidence="2 3">
    <name type="scientific">Bacteroides helcogenes (strain ATCC 35417 / DSM 20613 / JCM 6297 / CCUG 15421 / P 36-108)</name>
    <dbReference type="NCBI Taxonomy" id="693979"/>
    <lineage>
        <taxon>Bacteria</taxon>
        <taxon>Pseudomonadati</taxon>
        <taxon>Bacteroidota</taxon>
        <taxon>Bacteroidia</taxon>
        <taxon>Bacteroidales</taxon>
        <taxon>Bacteroidaceae</taxon>
        <taxon>Bacteroides</taxon>
    </lineage>
</organism>
<proteinExistence type="predicted"/>
<sequence length="93" mass="10150">MNFEIFLLRGHTARGGGNFSLCCAGEEGGGYALLWYAMLCVPDVTFWGVDVTFSGGCCIYISGVLHLYIRRAASIYPAACIYIWSLPQLCGLQ</sequence>
<dbReference type="EMBL" id="CP002352">
    <property type="protein sequence ID" value="ADV43500.1"/>
    <property type="molecule type" value="Genomic_DNA"/>
</dbReference>
<dbReference type="PATRIC" id="fig|693979.3.peg.1584"/>
<protein>
    <submittedName>
        <fullName evidence="2">Uncharacterized protein</fullName>
    </submittedName>
</protein>
<dbReference type="AlphaFoldDB" id="E6SVN9"/>
<dbReference type="Proteomes" id="UP000008630">
    <property type="component" value="Chromosome"/>
</dbReference>
<reference key="1">
    <citation type="submission" date="2010-11" db="EMBL/GenBank/DDBJ databases">
        <title>The complete genome of Bacteroides helcogenes P 36-108.</title>
        <authorList>
            <consortium name="US DOE Joint Genome Institute (JGI-PGF)"/>
            <person name="Lucas S."/>
            <person name="Copeland A."/>
            <person name="Lapidus A."/>
            <person name="Bruce D."/>
            <person name="Goodwin L."/>
            <person name="Pitluck S."/>
            <person name="Kyrpides N."/>
            <person name="Mavromatis K."/>
            <person name="Ivanova N."/>
            <person name="Zeytun A."/>
            <person name="Brettin T."/>
            <person name="Detter J.C."/>
            <person name="Tapia R."/>
            <person name="Han C."/>
            <person name="Land M."/>
            <person name="Hauser L."/>
            <person name="Markowitz V."/>
            <person name="Cheng J.-F."/>
            <person name="Hugenholtz P."/>
            <person name="Woyke T."/>
            <person name="Wu D."/>
            <person name="Gronow S."/>
            <person name="Wellnitz S."/>
            <person name="Brambilla E."/>
            <person name="Klenk H.-P."/>
            <person name="Eisen J.A."/>
        </authorList>
    </citation>
    <scope>NUCLEOTIDE SEQUENCE</scope>
    <source>
        <strain>P 36-108</strain>
    </source>
</reference>
<keyword evidence="1" id="KW-0472">Membrane</keyword>
<feature type="transmembrane region" description="Helical" evidence="1">
    <location>
        <begin position="44"/>
        <end position="69"/>
    </location>
</feature>
<gene>
    <name evidence="2" type="ordered locus">Bache_1495</name>
</gene>
<dbReference type="RefSeq" id="WP_013547094.1">
    <property type="nucleotide sequence ID" value="NC_014933.1"/>
</dbReference>